<dbReference type="Pfam" id="PF08659">
    <property type="entry name" value="KR"/>
    <property type="match status" value="1"/>
</dbReference>
<keyword evidence="1" id="KW-0808">Transferase</keyword>
<dbReference type="InterPro" id="IPR050091">
    <property type="entry name" value="PKS_NRPS_Biosynth_Enz"/>
</dbReference>
<evidence type="ECO:0000313" key="4">
    <source>
        <dbReference type="Proteomes" id="UP000295388"/>
    </source>
</evidence>
<reference evidence="3 4" key="1">
    <citation type="submission" date="2019-03" db="EMBL/GenBank/DDBJ databases">
        <title>Genomic Encyclopedia of Type Strains, Phase III (KMG-III): the genomes of soil and plant-associated and newly described type strains.</title>
        <authorList>
            <person name="Whitman W."/>
        </authorList>
    </citation>
    <scope>NUCLEOTIDE SEQUENCE [LARGE SCALE GENOMIC DNA]</scope>
    <source>
        <strain evidence="3 4">VKM Ac-2527</strain>
    </source>
</reference>
<sequence>MSNGQYHNGDGGADHLIADFLRTSRELIAAQRDVMLGYLGTAPAGSYLSPTPYPSPSAYPEPIYAEPQPALVSAPAASAAAGPERAAGAGSEGAAGGVGATGATVGAEAPTQELSEASVLAAVLAVIADRTGYPVDMIEPDLDLEADLSVDSIKRAEIAGELATRLQLSTGGDIEELAQARTAAGITALILAGLTEAAPADATTEEPEVPAAEPAAQLLQPARPAGDAAPAPVIVAPKRLVHKEFELAEAEVPSGELKGRTFLLIGDGDLAITLAKKLKALGAKTTAKPAAAFDGAFFLSTEEPVLPDAFPTYQAILKTNPRWLLANGPGDGLRGFFRTVSREYPDTIARVVEHTPETTLADLADGLIAELSSVDREPVVLRSAGTRRGLELKETGLGHLGSTGAGPAGDGAAEAAAIGLDRDSVVLLVGGAKGITARIAGTLAAATRCRIELLGRSPLPIEDESPAVAAATTEAELRSALIDSGLRAPAEIERAIAKIRSAREVRATILRLGELGSPVRYHSVDVLDTEAVHHAVKEIHADHGKLDGIVYAAGVIEDKLIAEKSPESFAHVYRTKVDGAKALLDATNDLPEGPRFAVLFGSIAAALGNRGQIDYASANDTLEQLGHRWSGVDGRRGLTIHWGPWAPTGTNDGMVTPELMRSYAARGIELIDPEEGALTLLRELAWGPESATSVIYSASGRWR</sequence>
<dbReference type="PANTHER" id="PTHR43775:SF51">
    <property type="entry name" value="INACTIVE PHENOLPHTHIOCEROL SYNTHESIS POLYKETIDE SYNTHASE TYPE I PKS1-RELATED"/>
    <property type="match status" value="1"/>
</dbReference>
<dbReference type="SUPFAM" id="SSF47336">
    <property type="entry name" value="ACP-like"/>
    <property type="match status" value="1"/>
</dbReference>
<gene>
    <name evidence="3" type="ORF">EV643_109239</name>
</gene>
<dbReference type="Gene3D" id="1.10.1200.10">
    <property type="entry name" value="ACP-like"/>
    <property type="match status" value="1"/>
</dbReference>
<dbReference type="InterPro" id="IPR036291">
    <property type="entry name" value="NAD(P)-bd_dom_sf"/>
</dbReference>
<dbReference type="InterPro" id="IPR057326">
    <property type="entry name" value="KR_dom"/>
</dbReference>
<keyword evidence="4" id="KW-1185">Reference proteome</keyword>
<feature type="domain" description="Ketoreductase" evidence="2">
    <location>
        <begin position="424"/>
        <end position="648"/>
    </location>
</feature>
<dbReference type="EMBL" id="SNWQ01000009">
    <property type="protein sequence ID" value="TDO47342.1"/>
    <property type="molecule type" value="Genomic_DNA"/>
</dbReference>
<proteinExistence type="predicted"/>
<comment type="caution">
    <text evidence="3">The sequence shown here is derived from an EMBL/GenBank/DDBJ whole genome shotgun (WGS) entry which is preliminary data.</text>
</comment>
<protein>
    <submittedName>
        <fullName evidence="3">Phosphopantetheine binding protein</fullName>
    </submittedName>
</protein>
<dbReference type="SUPFAM" id="SSF51735">
    <property type="entry name" value="NAD(P)-binding Rossmann-fold domains"/>
    <property type="match status" value="2"/>
</dbReference>
<dbReference type="InterPro" id="IPR036736">
    <property type="entry name" value="ACP-like_sf"/>
</dbReference>
<name>A0A4R6KBG6_9ACTN</name>
<dbReference type="AlphaFoldDB" id="A0A4R6KBG6"/>
<organism evidence="3 4">
    <name type="scientific">Kribbella caucasensis</name>
    <dbReference type="NCBI Taxonomy" id="2512215"/>
    <lineage>
        <taxon>Bacteria</taxon>
        <taxon>Bacillati</taxon>
        <taxon>Actinomycetota</taxon>
        <taxon>Actinomycetes</taxon>
        <taxon>Propionibacteriales</taxon>
        <taxon>Kribbellaceae</taxon>
        <taxon>Kribbella</taxon>
    </lineage>
</organism>
<accession>A0A4R6KBG6</accession>
<dbReference type="GO" id="GO:0004312">
    <property type="term" value="F:fatty acid synthase activity"/>
    <property type="evidence" value="ECO:0007669"/>
    <property type="project" value="TreeGrafter"/>
</dbReference>
<evidence type="ECO:0000259" key="2">
    <source>
        <dbReference type="SMART" id="SM00822"/>
    </source>
</evidence>
<dbReference type="Proteomes" id="UP000295388">
    <property type="component" value="Unassembled WGS sequence"/>
</dbReference>
<evidence type="ECO:0000313" key="3">
    <source>
        <dbReference type="EMBL" id="TDO47342.1"/>
    </source>
</evidence>
<evidence type="ECO:0000256" key="1">
    <source>
        <dbReference type="ARBA" id="ARBA00022679"/>
    </source>
</evidence>
<dbReference type="SMART" id="SM00822">
    <property type="entry name" value="PKS_KR"/>
    <property type="match status" value="1"/>
</dbReference>
<dbReference type="PANTHER" id="PTHR43775">
    <property type="entry name" value="FATTY ACID SYNTHASE"/>
    <property type="match status" value="1"/>
</dbReference>
<dbReference type="Gene3D" id="3.40.50.720">
    <property type="entry name" value="NAD(P)-binding Rossmann-like Domain"/>
    <property type="match status" value="1"/>
</dbReference>
<dbReference type="InterPro" id="IPR013968">
    <property type="entry name" value="PKS_KR"/>
</dbReference>
<dbReference type="Pfam" id="PF00550">
    <property type="entry name" value="PP-binding"/>
    <property type="match status" value="1"/>
</dbReference>
<dbReference type="InterPro" id="IPR009081">
    <property type="entry name" value="PP-bd_ACP"/>
</dbReference>
<dbReference type="GO" id="GO:0006633">
    <property type="term" value="P:fatty acid biosynthetic process"/>
    <property type="evidence" value="ECO:0007669"/>
    <property type="project" value="TreeGrafter"/>
</dbReference>